<sequence>MQAETYYHIYNHANESENLFKSTENYRFFLQQWAKYIEPVAETYAYCLMPNHFHALIRVYSDLEIANNLSLTNKDLTGFKNLSGLISKQFSNLFNSYTKAVNKQLDRQGSLFNRPFKSKEITNNDYLTKVIHYLSVRKAGIHHNPIHHRFCKQYDDWPHSSYQAMISDAPTKLQRKEVIEWFGSTAAFKSFHQENIIYPDQIKLE</sequence>
<proteinExistence type="predicted"/>
<organism evidence="2 3">
    <name type="scientific">Reichenbachiella agarivorans</name>
    <dbReference type="NCBI Taxonomy" id="2979464"/>
    <lineage>
        <taxon>Bacteria</taxon>
        <taxon>Pseudomonadati</taxon>
        <taxon>Bacteroidota</taxon>
        <taxon>Cytophagia</taxon>
        <taxon>Cytophagales</taxon>
        <taxon>Reichenbachiellaceae</taxon>
        <taxon>Reichenbachiella</taxon>
    </lineage>
</organism>
<evidence type="ECO:0000313" key="3">
    <source>
        <dbReference type="Proteomes" id="UP001065174"/>
    </source>
</evidence>
<protein>
    <recommendedName>
        <fullName evidence="1">Transposase IS200-like domain-containing protein</fullName>
    </recommendedName>
</protein>
<dbReference type="InterPro" id="IPR002686">
    <property type="entry name" value="Transposase_17"/>
</dbReference>
<dbReference type="PANTHER" id="PTHR34322:SF2">
    <property type="entry name" value="TRANSPOSASE IS200-LIKE DOMAIN-CONTAINING PROTEIN"/>
    <property type="match status" value="1"/>
</dbReference>
<name>A0ABY6CQ70_9BACT</name>
<dbReference type="InterPro" id="IPR036515">
    <property type="entry name" value="Transposase_17_sf"/>
</dbReference>
<reference evidence="2" key="1">
    <citation type="submission" date="2022-09" db="EMBL/GenBank/DDBJ databases">
        <title>Comparative genomics and taxonomic characterization of three novel marine species of genus Reichenbachiella exhibiting antioxidant and polysaccharide degradation activities.</title>
        <authorList>
            <person name="Muhammad N."/>
            <person name="Lee Y.-J."/>
            <person name="Ko J."/>
            <person name="Kim S.-G."/>
        </authorList>
    </citation>
    <scope>NUCLEOTIDE SEQUENCE</scope>
    <source>
        <strain evidence="2">BKB1-1</strain>
    </source>
</reference>
<feature type="domain" description="Transposase IS200-like" evidence="1">
    <location>
        <begin position="2"/>
        <end position="144"/>
    </location>
</feature>
<evidence type="ECO:0000313" key="2">
    <source>
        <dbReference type="EMBL" id="UXP31498.1"/>
    </source>
</evidence>
<dbReference type="RefSeq" id="WP_262308937.1">
    <property type="nucleotide sequence ID" value="NZ_CP106679.1"/>
</dbReference>
<accession>A0ABY6CQ70</accession>
<dbReference type="PANTHER" id="PTHR34322">
    <property type="entry name" value="TRANSPOSASE, Y1_TNP DOMAIN-CONTAINING"/>
    <property type="match status" value="1"/>
</dbReference>
<gene>
    <name evidence="2" type="ORF">N6H18_14190</name>
</gene>
<dbReference type="Gene3D" id="3.30.70.1290">
    <property type="entry name" value="Transposase IS200-like"/>
    <property type="match status" value="1"/>
</dbReference>
<keyword evidence="3" id="KW-1185">Reference proteome</keyword>
<dbReference type="SMART" id="SM01321">
    <property type="entry name" value="Y1_Tnp"/>
    <property type="match status" value="1"/>
</dbReference>
<evidence type="ECO:0000259" key="1">
    <source>
        <dbReference type="SMART" id="SM01321"/>
    </source>
</evidence>
<dbReference type="SUPFAM" id="SSF143422">
    <property type="entry name" value="Transposase IS200-like"/>
    <property type="match status" value="1"/>
</dbReference>
<dbReference type="Proteomes" id="UP001065174">
    <property type="component" value="Chromosome"/>
</dbReference>
<dbReference type="EMBL" id="CP106679">
    <property type="protein sequence ID" value="UXP31498.1"/>
    <property type="molecule type" value="Genomic_DNA"/>
</dbReference>